<keyword evidence="4" id="KW-1185">Reference proteome</keyword>
<dbReference type="InterPro" id="IPR016186">
    <property type="entry name" value="C-type_lectin-like/link_sf"/>
</dbReference>
<dbReference type="GeneTree" id="ENSGT00390000009002"/>
<feature type="region of interest" description="Disordered" evidence="1">
    <location>
        <begin position="279"/>
        <end position="346"/>
    </location>
</feature>
<dbReference type="PROSITE" id="PS50041">
    <property type="entry name" value="C_TYPE_LECTIN_2"/>
    <property type="match status" value="2"/>
</dbReference>
<dbReference type="InterPro" id="IPR016187">
    <property type="entry name" value="CTDL_fold"/>
</dbReference>
<feature type="domain" description="C-type lectin" evidence="2">
    <location>
        <begin position="154"/>
        <end position="271"/>
    </location>
</feature>
<dbReference type="InterPro" id="IPR001304">
    <property type="entry name" value="C-type_lectin-like"/>
</dbReference>
<dbReference type="Pfam" id="PF00059">
    <property type="entry name" value="Lectin_C"/>
    <property type="match status" value="2"/>
</dbReference>
<feature type="compositionally biased region" description="Low complexity" evidence="1">
    <location>
        <begin position="289"/>
        <end position="302"/>
    </location>
</feature>
<evidence type="ECO:0000313" key="4">
    <source>
        <dbReference type="Proteomes" id="UP000233160"/>
    </source>
</evidence>
<proteinExistence type="predicted"/>
<name>A0A2K6FES5_PROCO</name>
<sequence>MLPRSPPAPALQLGSGGKSFHRVEKALSWYDARRYCRLRYTDLADLQVGNLAQLYSLMAGADVWIGLFFDASISGLRWSSGSAFTSLTWSQSLPDFGVGFCATVYTSLNIVPRLGASSCTEQKPFVCYYDPAVGHLISTEPSPTTSPKPAVVQIGGRTFTRFDQVMTWSLALLYCRSHQTDLADLQTVTSEAGKEALKSITRETDAWIGLYFNANSGAPSWSSDLGASIPSWLGALPRLGTGLCAGLRSYANRSPRVYSANCSSLQPFICFHDPAVGHRQSAAPPPLRPASASASAPAAPASRGTTVTGAGSGPDMEDAAGATEARPSSSEAHRKTSAPKSGHPFGILKADFTIPTLMDPEEMKDQFLRQIKEALKLALGQLGHQQFRLKWVGFEVNKK</sequence>
<organism evidence="3 4">
    <name type="scientific">Propithecus coquereli</name>
    <name type="common">Coquerel's sifaka</name>
    <name type="synonym">Propithecus verreauxi coquereli</name>
    <dbReference type="NCBI Taxonomy" id="379532"/>
    <lineage>
        <taxon>Eukaryota</taxon>
        <taxon>Metazoa</taxon>
        <taxon>Chordata</taxon>
        <taxon>Craniata</taxon>
        <taxon>Vertebrata</taxon>
        <taxon>Euteleostomi</taxon>
        <taxon>Mammalia</taxon>
        <taxon>Eutheria</taxon>
        <taxon>Euarchontoglires</taxon>
        <taxon>Primates</taxon>
        <taxon>Strepsirrhini</taxon>
        <taxon>Lemuriformes</taxon>
        <taxon>Indriidae</taxon>
        <taxon>Propithecus</taxon>
    </lineage>
</organism>
<dbReference type="Gene3D" id="3.10.100.10">
    <property type="entry name" value="Mannose-Binding Protein A, subunit A"/>
    <property type="match status" value="2"/>
</dbReference>
<dbReference type="Ensembl" id="ENSPCOT00000023041.1">
    <property type="protein sequence ID" value="ENSPCOP00000012443.1"/>
    <property type="gene ID" value="ENSPCOG00000017806.1"/>
</dbReference>
<feature type="domain" description="C-type lectin" evidence="2">
    <location>
        <begin position="15"/>
        <end position="128"/>
    </location>
</feature>
<evidence type="ECO:0000259" key="2">
    <source>
        <dbReference type="PROSITE" id="PS50041"/>
    </source>
</evidence>
<dbReference type="PANTHER" id="PTHR45784">
    <property type="entry name" value="C-TYPE LECTIN DOMAIN FAMILY 20 MEMBER A-RELATED"/>
    <property type="match status" value="1"/>
</dbReference>
<reference evidence="3" key="1">
    <citation type="submission" date="2025-08" db="UniProtKB">
        <authorList>
            <consortium name="Ensembl"/>
        </authorList>
    </citation>
    <scope>IDENTIFICATION</scope>
</reference>
<evidence type="ECO:0000313" key="3">
    <source>
        <dbReference type="Ensembl" id="ENSPCOP00000012443.1"/>
    </source>
</evidence>
<accession>A0A2K6FES5</accession>
<dbReference type="SMART" id="SM00034">
    <property type="entry name" value="CLECT"/>
    <property type="match status" value="2"/>
</dbReference>
<gene>
    <name evidence="3" type="primary">CLEC20A</name>
</gene>
<reference evidence="3" key="2">
    <citation type="submission" date="2025-09" db="UniProtKB">
        <authorList>
            <consortium name="Ensembl"/>
        </authorList>
    </citation>
    <scope>IDENTIFICATION</scope>
</reference>
<dbReference type="PANTHER" id="PTHR45784:SF5">
    <property type="entry name" value="C-TYPE LECTIN DOMAIN FAMILY 20 MEMBER A-RELATED"/>
    <property type="match status" value="1"/>
</dbReference>
<protein>
    <submittedName>
        <fullName evidence="3">C-type lectin domain containing 20A</fullName>
    </submittedName>
</protein>
<evidence type="ECO:0000256" key="1">
    <source>
        <dbReference type="SAM" id="MobiDB-lite"/>
    </source>
</evidence>
<dbReference type="OMA" id="TALEWGQ"/>
<dbReference type="SUPFAM" id="SSF56436">
    <property type="entry name" value="C-type lectin-like"/>
    <property type="match status" value="2"/>
</dbReference>
<dbReference type="STRING" id="379532.ENSPCOP00000012443"/>
<dbReference type="AlphaFoldDB" id="A0A2K6FES5"/>
<dbReference type="Proteomes" id="UP000233160">
    <property type="component" value="Unassembled WGS sequence"/>
</dbReference>